<evidence type="ECO:0000256" key="1">
    <source>
        <dbReference type="SAM" id="MobiDB-lite"/>
    </source>
</evidence>
<dbReference type="InterPro" id="IPR050336">
    <property type="entry name" value="Chromosome_partition/occlusion"/>
</dbReference>
<dbReference type="InterPro" id="IPR037972">
    <property type="entry name" value="RepB_N"/>
</dbReference>
<dbReference type="PANTHER" id="PTHR33375:SF1">
    <property type="entry name" value="CHROMOSOME-PARTITIONING PROTEIN PARB-RELATED"/>
    <property type="match status" value="1"/>
</dbReference>
<feature type="region of interest" description="Disordered" evidence="1">
    <location>
        <begin position="1"/>
        <end position="37"/>
    </location>
</feature>
<reference evidence="3" key="1">
    <citation type="journal article" date="2019" name="Int. J. Syst. Evol. Microbiol.">
        <title>The Global Catalogue of Microorganisms (GCM) 10K type strain sequencing project: providing services to taxonomists for standard genome sequencing and annotation.</title>
        <authorList>
            <consortium name="The Broad Institute Genomics Platform"/>
            <consortium name="The Broad Institute Genome Sequencing Center for Infectious Disease"/>
            <person name="Wu L."/>
            <person name="Ma J."/>
        </authorList>
    </citation>
    <scope>NUCLEOTIDE SEQUENCE [LARGE SCALE GENOMIC DNA]</scope>
    <source>
        <strain evidence="3">KCTC 42473</strain>
    </source>
</reference>
<dbReference type="CDD" id="cd16405">
    <property type="entry name" value="RepB_like_N"/>
    <property type="match status" value="1"/>
</dbReference>
<organism evidence="2 3">
    <name type="scientific">Paracoccus angustae</name>
    <dbReference type="NCBI Taxonomy" id="1671480"/>
    <lineage>
        <taxon>Bacteria</taxon>
        <taxon>Pseudomonadati</taxon>
        <taxon>Pseudomonadota</taxon>
        <taxon>Alphaproteobacteria</taxon>
        <taxon>Rhodobacterales</taxon>
        <taxon>Paracoccaceae</taxon>
        <taxon>Paracoccus</taxon>
    </lineage>
</organism>
<dbReference type="EMBL" id="JBHRXY010000077">
    <property type="protein sequence ID" value="MFC3632136.1"/>
    <property type="molecule type" value="Genomic_DNA"/>
</dbReference>
<dbReference type="InterPro" id="IPR036086">
    <property type="entry name" value="ParB/Sulfiredoxin_sf"/>
</dbReference>
<dbReference type="Proteomes" id="UP001595539">
    <property type="component" value="Unassembled WGS sequence"/>
</dbReference>
<comment type="caution">
    <text evidence="2">The sequence shown here is derived from an EMBL/GenBank/DDBJ whole genome shotgun (WGS) entry which is preliminary data.</text>
</comment>
<protein>
    <submittedName>
        <fullName evidence="2">ParB N-terminal domain-containing protein</fullName>
    </submittedName>
</protein>
<name>A0ABV7UB76_9RHOB</name>
<dbReference type="Gene3D" id="1.10.10.2830">
    <property type="match status" value="1"/>
</dbReference>
<evidence type="ECO:0000313" key="3">
    <source>
        <dbReference type="Proteomes" id="UP001595539"/>
    </source>
</evidence>
<dbReference type="PANTHER" id="PTHR33375">
    <property type="entry name" value="CHROMOSOME-PARTITIONING PROTEIN PARB-RELATED"/>
    <property type="match status" value="1"/>
</dbReference>
<evidence type="ECO:0000313" key="2">
    <source>
        <dbReference type="EMBL" id="MFC3632136.1"/>
    </source>
</evidence>
<dbReference type="SUPFAM" id="SSF109709">
    <property type="entry name" value="KorB DNA-binding domain-like"/>
    <property type="match status" value="1"/>
</dbReference>
<keyword evidence="3" id="KW-1185">Reference proteome</keyword>
<sequence>MKRSIPRSLVSKAMSQSSEPKDTPDVNAQKAGTGSNSAVFKGAGSAWKAGALAQSQAAVEQGRAQLVEDILRGRHELQLTPDQVDDPIGSDRRGDWMDQEAFRTLLSSIEVNGQDTPILVWPEDPQWKPDPLDPTKVEGVRFMMLTGRRRHAAAHMLGRKVRAILAPPDKRNGDNSQFEMLFLRFRENEERENLSAFERLLAIGEMFEALRQSGEKITAVAFATRIGVHESIVSRARAVFAARDEILNAFKNVYAMSFQDLQKAMASVEAKPKKQAQKPPSKITAKRKIGSRNLSLTSANGNLSIKAASVPLSQRKLEELGDLIADFLTKNKEAPMSN</sequence>
<accession>A0ABV7UB76</accession>
<proteinExistence type="predicted"/>
<dbReference type="RefSeq" id="WP_377764582.1">
    <property type="nucleotide sequence ID" value="NZ_JBHRXY010000077.1"/>
</dbReference>
<gene>
    <name evidence="2" type="ORF">ACFOM8_22300</name>
</gene>
<dbReference type="SUPFAM" id="SSF110849">
    <property type="entry name" value="ParB/Sulfiredoxin"/>
    <property type="match status" value="1"/>
</dbReference>
<dbReference type="Gene3D" id="3.90.1530.30">
    <property type="match status" value="1"/>
</dbReference>